<dbReference type="InterPro" id="IPR055396">
    <property type="entry name" value="DUF7088"/>
</dbReference>
<proteinExistence type="predicted"/>
<comment type="subcellular location">
    <subcellularLocation>
        <location evidence="1">Cell membrane</location>
        <topology evidence="1">Multi-pass membrane protein</topology>
    </subcellularLocation>
</comment>
<dbReference type="STRING" id="1792845.BC343_21225"/>
<dbReference type="GO" id="GO:0140359">
    <property type="term" value="F:ABC-type transporter activity"/>
    <property type="evidence" value="ECO:0007669"/>
    <property type="project" value="InterPro"/>
</dbReference>
<feature type="domain" description="DUF7088" evidence="9">
    <location>
        <begin position="273"/>
        <end position="381"/>
    </location>
</feature>
<dbReference type="InterPro" id="IPR051449">
    <property type="entry name" value="ABC-2_transporter_component"/>
</dbReference>
<reference evidence="10 11" key="1">
    <citation type="submission" date="2016-07" db="EMBL/GenBank/DDBJ databases">
        <title>Genomic analysis of zinc-resistant bacterium Mucilaginibacter pedocola TBZ30.</title>
        <authorList>
            <person name="Huang J."/>
            <person name="Tang J."/>
        </authorList>
    </citation>
    <scope>NUCLEOTIDE SEQUENCE [LARGE SCALE GENOMIC DNA]</scope>
    <source>
        <strain evidence="10 11">TBZ30</strain>
    </source>
</reference>
<dbReference type="Pfam" id="PF12698">
    <property type="entry name" value="ABC2_membrane_3"/>
    <property type="match status" value="1"/>
</dbReference>
<dbReference type="OrthoDB" id="9777219at2"/>
<evidence type="ECO:0000256" key="3">
    <source>
        <dbReference type="ARBA" id="ARBA00022692"/>
    </source>
</evidence>
<keyword evidence="4 6" id="KW-1133">Transmembrane helix</keyword>
<organism evidence="10 11">
    <name type="scientific">Mucilaginibacter pedocola</name>
    <dbReference type="NCBI Taxonomy" id="1792845"/>
    <lineage>
        <taxon>Bacteria</taxon>
        <taxon>Pseudomonadati</taxon>
        <taxon>Bacteroidota</taxon>
        <taxon>Sphingobacteriia</taxon>
        <taxon>Sphingobacteriales</taxon>
        <taxon>Sphingobacteriaceae</taxon>
        <taxon>Mucilaginibacter</taxon>
    </lineage>
</organism>
<name>A0A1S9PJ69_9SPHI</name>
<dbReference type="GO" id="GO:0005886">
    <property type="term" value="C:plasma membrane"/>
    <property type="evidence" value="ECO:0007669"/>
    <property type="project" value="UniProtKB-SubCell"/>
</dbReference>
<evidence type="ECO:0000256" key="5">
    <source>
        <dbReference type="ARBA" id="ARBA00023136"/>
    </source>
</evidence>
<dbReference type="RefSeq" id="WP_078346802.1">
    <property type="nucleotide sequence ID" value="NZ_MBTF01000003.1"/>
</dbReference>
<protein>
    <submittedName>
        <fullName evidence="10">Gliding motility-associated ABC transporter substrate-binding protein GldG</fullName>
    </submittedName>
</protein>
<dbReference type="PANTHER" id="PTHR30294:SF29">
    <property type="entry name" value="MULTIDRUG ABC TRANSPORTER PERMEASE YBHS-RELATED"/>
    <property type="match status" value="1"/>
</dbReference>
<comment type="caution">
    <text evidence="10">The sequence shown here is derived from an EMBL/GenBank/DDBJ whole genome shotgun (WGS) entry which is preliminary data.</text>
</comment>
<evidence type="ECO:0000259" key="7">
    <source>
        <dbReference type="Pfam" id="PF09822"/>
    </source>
</evidence>
<evidence type="ECO:0000259" key="8">
    <source>
        <dbReference type="Pfam" id="PF12698"/>
    </source>
</evidence>
<feature type="transmembrane region" description="Helical" evidence="6">
    <location>
        <begin position="217"/>
        <end position="235"/>
    </location>
</feature>
<evidence type="ECO:0000313" key="10">
    <source>
        <dbReference type="EMBL" id="OOQ60979.1"/>
    </source>
</evidence>
<evidence type="ECO:0000256" key="2">
    <source>
        <dbReference type="ARBA" id="ARBA00022475"/>
    </source>
</evidence>
<dbReference type="InterPro" id="IPR019860">
    <property type="entry name" value="Motility-assoc_ABC_perm_GldF"/>
</dbReference>
<sequence>MFPILKKEITTYFSSLVAYVTIGVFLLVLGLFLWVFPDTSILAYGYAGLDSLFSTAPYLFMFLVPAITMRSLAEERREGTFELLLTRPLTHLQIVLGKYFAGIFIVLFALLPTLVYYYSVYNLGAPQGNIDTGAVIGSYIGLFLLGSAFTAIGLFASSVSKNQVIAFTIAVFLCFFFYSGFDSLSGLLSLQSLGIQSLGITEHYNSVSRGVLDTRDLMYFVLVDALFLLITLFVLHRQQQKKFINTVFLSTVGILVALTLGSQKLFTRFDFTKEKRFTISAVSRNVLDSLPAPVYVNVYLQGDGFPGGMKRLQTATKDMLADLQAYSHGKLSFVFVDALKGLSPDQQQKMVDSLEAQGVFAQTLSVKTDDGVQSKVMIPFAQVIYDGKAIPVKLLESQSNLNTSPEEKLNSSIQNLEYAFTSAIKKVTSGGKQRIGFTEGHNELTDLQLNDAMRNLADGYQVGRVNLATIPFDNLMKIRLLVIAKPDKAFTEQEKFKIDQYLMRGGRILWAIDQVSAELDSLRGKGNQALAFNKELNLDDQLFRYGIRINYNLIADINSSQIPVTVGDAGGQPQIQLLNWLFYPVYIPLAKHPIVKNLDGITSQFASTIDVLDIKNVNKTVLLSTSPYNKEIKTPHIISLMSLQEEPNPKEFQSPQKITGVLLEGKFKSDFLNRPVPDSLGENIPVVGESKPTKMVVLSDGDILRNQVGADGSPYPLGYDRFSKQTYGNLSLLLNIADYMADDSGLIALRNKEIQIRLLDRARIRSEKLNWQLINNIVPIGIVLIFAIFQHYSRKRKYAR</sequence>
<feature type="domain" description="ABC-type uncharacterised transport system" evidence="7">
    <location>
        <begin position="432"/>
        <end position="735"/>
    </location>
</feature>
<dbReference type="NCBIfam" id="TIGR03518">
    <property type="entry name" value="ABC_perm_GldF"/>
    <property type="match status" value="1"/>
</dbReference>
<feature type="transmembrane region" description="Helical" evidence="6">
    <location>
        <begin position="56"/>
        <end position="73"/>
    </location>
</feature>
<keyword evidence="5 6" id="KW-0472">Membrane</keyword>
<feature type="transmembrane region" description="Helical" evidence="6">
    <location>
        <begin position="12"/>
        <end position="36"/>
    </location>
</feature>
<keyword evidence="11" id="KW-1185">Reference proteome</keyword>
<evidence type="ECO:0000256" key="4">
    <source>
        <dbReference type="ARBA" id="ARBA00022989"/>
    </source>
</evidence>
<gene>
    <name evidence="10" type="ORF">BC343_21225</name>
</gene>
<feature type="transmembrane region" description="Helical" evidence="6">
    <location>
        <begin position="247"/>
        <end position="266"/>
    </location>
</feature>
<dbReference type="Proteomes" id="UP000189739">
    <property type="component" value="Unassembled WGS sequence"/>
</dbReference>
<accession>A0A1S9PJ69</accession>
<feature type="domain" description="ABC-2 type transporter transmembrane" evidence="8">
    <location>
        <begin position="51"/>
        <end position="181"/>
    </location>
</feature>
<evidence type="ECO:0000256" key="1">
    <source>
        <dbReference type="ARBA" id="ARBA00004651"/>
    </source>
</evidence>
<dbReference type="PANTHER" id="PTHR30294">
    <property type="entry name" value="MEMBRANE COMPONENT OF ABC TRANSPORTER YHHJ-RELATED"/>
    <property type="match status" value="1"/>
</dbReference>
<evidence type="ECO:0000259" key="9">
    <source>
        <dbReference type="Pfam" id="PF23357"/>
    </source>
</evidence>
<dbReference type="Pfam" id="PF09822">
    <property type="entry name" value="ABC_transp_aux"/>
    <property type="match status" value="1"/>
</dbReference>
<feature type="transmembrane region" description="Helical" evidence="6">
    <location>
        <begin position="773"/>
        <end position="792"/>
    </location>
</feature>
<keyword evidence="3 6" id="KW-0812">Transmembrane</keyword>
<dbReference type="Pfam" id="PF23357">
    <property type="entry name" value="DUF7088"/>
    <property type="match status" value="1"/>
</dbReference>
<dbReference type="InterPro" id="IPR019196">
    <property type="entry name" value="ABC_transp_unknown"/>
</dbReference>
<dbReference type="InterPro" id="IPR019863">
    <property type="entry name" value="Motility-assoc_ABC-rel_GldG"/>
</dbReference>
<dbReference type="AlphaFoldDB" id="A0A1S9PJ69"/>
<keyword evidence="2" id="KW-1003">Cell membrane</keyword>
<feature type="transmembrane region" description="Helical" evidence="6">
    <location>
        <begin position="138"/>
        <end position="157"/>
    </location>
</feature>
<evidence type="ECO:0000256" key="6">
    <source>
        <dbReference type="SAM" id="Phobius"/>
    </source>
</evidence>
<dbReference type="NCBIfam" id="TIGR03521">
    <property type="entry name" value="GldG"/>
    <property type="match status" value="1"/>
</dbReference>
<feature type="transmembrane region" description="Helical" evidence="6">
    <location>
        <begin position="94"/>
        <end position="118"/>
    </location>
</feature>
<feature type="transmembrane region" description="Helical" evidence="6">
    <location>
        <begin position="164"/>
        <end position="181"/>
    </location>
</feature>
<evidence type="ECO:0000313" key="11">
    <source>
        <dbReference type="Proteomes" id="UP000189739"/>
    </source>
</evidence>
<dbReference type="EMBL" id="MBTF01000003">
    <property type="protein sequence ID" value="OOQ60979.1"/>
    <property type="molecule type" value="Genomic_DNA"/>
</dbReference>
<dbReference type="InterPro" id="IPR013525">
    <property type="entry name" value="ABC2_TM"/>
</dbReference>